<sequence>MVSDARRRKGGVGDGEFLLPGFNMPKGLEPMLPIYQRGILYGDSSIRGVSAAGLGELISITSSKYLAGPFIIKMTGPLLRIVGDRNPPAVKIAIIQTLGLILVKGGPALRAFVPQFQTTFVKALSDPSRQVRVEAIKALALLMPLSTRVDPLIKELVSGSLGNGASSAVETAGVVAIQTATLQALAAVLKHGGKKAKLPASLPSALDAGKTLVMHEDEGVREGAAKVVGRACALLGSEIATETIQEIVLSSSDTSSNAKHGMACVTHRVLAYSNVDTSLLGPITRAINEWMKDDKSSVKEAGCVAVGSLLGSAEDVTDCLPNVEHSILKIMESKETTMEVHRAVAHGLCVAVRMQPGIFKGKTGLPIMDSSVKLAMSGHQRVQLAFHDFLWLALDVENNRSEGAGPLEEYATLTTFDNARIIRTLFNKVLLRIKTVEEED</sequence>
<dbReference type="PANTHER" id="PTHR23346">
    <property type="entry name" value="TRANSLATIONAL ACTIVATOR GCN1-RELATED"/>
    <property type="match status" value="1"/>
</dbReference>
<evidence type="ECO:0000256" key="1">
    <source>
        <dbReference type="ARBA" id="ARBA00022737"/>
    </source>
</evidence>
<dbReference type="SMART" id="SM01349">
    <property type="entry name" value="TOG"/>
    <property type="match status" value="1"/>
</dbReference>
<keyword evidence="1" id="KW-0677">Repeat</keyword>
<dbReference type="PANTHER" id="PTHR23346:SF7">
    <property type="entry name" value="STALLED RIBOSOME SENSOR GCN1"/>
    <property type="match status" value="1"/>
</dbReference>
<name>A0A7S2U9J4_9STRA</name>
<gene>
    <name evidence="3" type="ORF">ASEP1449_LOCUS4620</name>
</gene>
<dbReference type="InterPro" id="IPR016024">
    <property type="entry name" value="ARM-type_fold"/>
</dbReference>
<evidence type="ECO:0000259" key="2">
    <source>
        <dbReference type="SMART" id="SM01349"/>
    </source>
</evidence>
<protein>
    <recommendedName>
        <fullName evidence="2">TOG domain-containing protein</fullName>
    </recommendedName>
</protein>
<proteinExistence type="predicted"/>
<dbReference type="InterPro" id="IPR034085">
    <property type="entry name" value="TOG"/>
</dbReference>
<reference evidence="3" key="1">
    <citation type="submission" date="2021-01" db="EMBL/GenBank/DDBJ databases">
        <authorList>
            <person name="Corre E."/>
            <person name="Pelletier E."/>
            <person name="Niang G."/>
            <person name="Scheremetjew M."/>
            <person name="Finn R."/>
            <person name="Kale V."/>
            <person name="Holt S."/>
            <person name="Cochrane G."/>
            <person name="Meng A."/>
            <person name="Brown T."/>
            <person name="Cohen L."/>
        </authorList>
    </citation>
    <scope>NUCLEOTIDE SEQUENCE</scope>
    <source>
        <strain evidence="3">CCMP2084</strain>
    </source>
</reference>
<feature type="domain" description="TOG" evidence="2">
    <location>
        <begin position="24"/>
        <end position="258"/>
    </location>
</feature>
<dbReference type="GO" id="GO:0006417">
    <property type="term" value="P:regulation of translation"/>
    <property type="evidence" value="ECO:0007669"/>
    <property type="project" value="TreeGrafter"/>
</dbReference>
<dbReference type="SUPFAM" id="SSF48371">
    <property type="entry name" value="ARM repeat"/>
    <property type="match status" value="1"/>
</dbReference>
<dbReference type="GO" id="GO:0034198">
    <property type="term" value="P:cellular response to amino acid starvation"/>
    <property type="evidence" value="ECO:0007669"/>
    <property type="project" value="TreeGrafter"/>
</dbReference>
<dbReference type="GO" id="GO:0019887">
    <property type="term" value="F:protein kinase regulator activity"/>
    <property type="evidence" value="ECO:0007669"/>
    <property type="project" value="TreeGrafter"/>
</dbReference>
<organism evidence="3">
    <name type="scientific">Attheya septentrionalis</name>
    <dbReference type="NCBI Taxonomy" id="420275"/>
    <lineage>
        <taxon>Eukaryota</taxon>
        <taxon>Sar</taxon>
        <taxon>Stramenopiles</taxon>
        <taxon>Ochrophyta</taxon>
        <taxon>Bacillariophyta</taxon>
        <taxon>Coscinodiscophyceae</taxon>
        <taxon>Chaetocerotophycidae</taxon>
        <taxon>Chaetocerotales</taxon>
        <taxon>Attheyaceae</taxon>
        <taxon>Attheya</taxon>
    </lineage>
</organism>
<accession>A0A7S2U9J4</accession>
<dbReference type="GO" id="GO:0005829">
    <property type="term" value="C:cytosol"/>
    <property type="evidence" value="ECO:0007669"/>
    <property type="project" value="TreeGrafter"/>
</dbReference>
<dbReference type="EMBL" id="HBHQ01006867">
    <property type="protein sequence ID" value="CAD9812795.1"/>
    <property type="molecule type" value="Transcribed_RNA"/>
</dbReference>
<evidence type="ECO:0000313" key="3">
    <source>
        <dbReference type="EMBL" id="CAD9812795.1"/>
    </source>
</evidence>
<dbReference type="AlphaFoldDB" id="A0A7S2U9J4"/>
<dbReference type="Pfam" id="PF25801">
    <property type="entry name" value="HEAT_GCN1_C_2"/>
    <property type="match status" value="1"/>
</dbReference>
<dbReference type="InterPro" id="IPR011989">
    <property type="entry name" value="ARM-like"/>
</dbReference>
<dbReference type="Gene3D" id="1.25.10.10">
    <property type="entry name" value="Leucine-rich Repeat Variant"/>
    <property type="match status" value="1"/>
</dbReference>